<proteinExistence type="predicted"/>
<sequence length="333" mass="38091">MVWGKEVSKAKRKLNKMLSSKPNYQNFSVSTFDIESSTHNNLQDFINWFEPYNVWRDNSIISKVELLVSAVDEKHNDVNLYVMVPAHVFLEGTQHEQLLRSENSESIFERMEKERWYNTPYILSPHGLPVKIVERPLPAIKYLNQEQTIACDAAICKIDKQNLEDALQTFSHCQFETFGDNYKIEEPTVNITDHNQLQRYIGRKVLCGNKKGRIEPQMAAELDGQRVGSLIAFTLEGSEPLEKGDCGLQVYLVSEEDEHKLQIFGLLIGSHGMESTIYLAVSVSWAVKQLVEDRRLRVRDIIPVSLSTVRNFPTIVAEQESAAQVVFQQTSDL</sequence>
<dbReference type="AlphaFoldDB" id="A0A7J7JX44"/>
<accession>A0A7J7JX44</accession>
<comment type="caution">
    <text evidence="1">The sequence shown here is derived from an EMBL/GenBank/DDBJ whole genome shotgun (WGS) entry which is preliminary data.</text>
</comment>
<reference evidence="1" key="1">
    <citation type="submission" date="2020-06" db="EMBL/GenBank/DDBJ databases">
        <title>Draft genome of Bugula neritina, a colonial animal packing powerful symbionts and potential medicines.</title>
        <authorList>
            <person name="Rayko M."/>
        </authorList>
    </citation>
    <scope>NUCLEOTIDE SEQUENCE [LARGE SCALE GENOMIC DNA]</scope>
    <source>
        <strain evidence="1">Kwan_BN1</strain>
    </source>
</reference>
<organism evidence="1 2">
    <name type="scientific">Bugula neritina</name>
    <name type="common">Brown bryozoan</name>
    <name type="synonym">Sertularia neritina</name>
    <dbReference type="NCBI Taxonomy" id="10212"/>
    <lineage>
        <taxon>Eukaryota</taxon>
        <taxon>Metazoa</taxon>
        <taxon>Spiralia</taxon>
        <taxon>Lophotrochozoa</taxon>
        <taxon>Bryozoa</taxon>
        <taxon>Gymnolaemata</taxon>
        <taxon>Cheilostomatida</taxon>
        <taxon>Flustrina</taxon>
        <taxon>Buguloidea</taxon>
        <taxon>Bugulidae</taxon>
        <taxon>Bugula</taxon>
    </lineage>
</organism>
<gene>
    <name evidence="1" type="ORF">EB796_010707</name>
</gene>
<evidence type="ECO:0000313" key="2">
    <source>
        <dbReference type="Proteomes" id="UP000593567"/>
    </source>
</evidence>
<dbReference type="Proteomes" id="UP000593567">
    <property type="component" value="Unassembled WGS sequence"/>
</dbReference>
<evidence type="ECO:0000313" key="1">
    <source>
        <dbReference type="EMBL" id="KAF6030989.1"/>
    </source>
</evidence>
<dbReference type="EMBL" id="VXIV02001646">
    <property type="protein sequence ID" value="KAF6030989.1"/>
    <property type="molecule type" value="Genomic_DNA"/>
</dbReference>
<keyword evidence="2" id="KW-1185">Reference proteome</keyword>
<name>A0A7J7JX44_BUGNE</name>
<protein>
    <submittedName>
        <fullName evidence="1">Uncharacterized protein</fullName>
    </submittedName>
</protein>